<dbReference type="OrthoDB" id="10532336at2759"/>
<proteinExistence type="predicted"/>
<dbReference type="AlphaFoldDB" id="A0A6J1T0G5"/>
<evidence type="ECO:0000256" key="1">
    <source>
        <dbReference type="SAM" id="SignalP"/>
    </source>
</evidence>
<reference evidence="3" key="1">
    <citation type="submission" date="2025-08" db="UniProtKB">
        <authorList>
            <consortium name="RefSeq"/>
        </authorList>
    </citation>
    <scope>IDENTIFICATION</scope>
    <source>
        <tissue evidence="3">Whole organism</tissue>
    </source>
</reference>
<keyword evidence="1" id="KW-0732">Signal</keyword>
<dbReference type="RefSeq" id="XP_026286693.1">
    <property type="nucleotide sequence ID" value="XM_026430908.2"/>
</dbReference>
<name>A0A6J1T0G5_FRAOC</name>
<keyword evidence="2" id="KW-1185">Reference proteome</keyword>
<feature type="chain" id="PRO_5026815648" evidence="1">
    <location>
        <begin position="23"/>
        <end position="114"/>
    </location>
</feature>
<organism evidence="2 3">
    <name type="scientific">Frankliniella occidentalis</name>
    <name type="common">Western flower thrips</name>
    <name type="synonym">Euthrips occidentalis</name>
    <dbReference type="NCBI Taxonomy" id="133901"/>
    <lineage>
        <taxon>Eukaryota</taxon>
        <taxon>Metazoa</taxon>
        <taxon>Ecdysozoa</taxon>
        <taxon>Arthropoda</taxon>
        <taxon>Hexapoda</taxon>
        <taxon>Insecta</taxon>
        <taxon>Pterygota</taxon>
        <taxon>Neoptera</taxon>
        <taxon>Paraneoptera</taxon>
        <taxon>Thysanoptera</taxon>
        <taxon>Terebrantia</taxon>
        <taxon>Thripoidea</taxon>
        <taxon>Thripidae</taxon>
        <taxon>Frankliniella</taxon>
    </lineage>
</organism>
<accession>A0A6J1T0G5</accession>
<dbReference type="PROSITE" id="PS51257">
    <property type="entry name" value="PROKAR_LIPOPROTEIN"/>
    <property type="match status" value="1"/>
</dbReference>
<sequence>MATKTVVLFAAVVLACLSVAVAGPQNRQLNACSSRTLGYLKQQIQICCRSVPSQQYFNPGFVCGNEVTSSLERDSSCSLQRAPEVLGRCLQRHYLQGDAATACLKKALDNGVCC</sequence>
<dbReference type="GeneID" id="113212282"/>
<evidence type="ECO:0000313" key="3">
    <source>
        <dbReference type="RefSeq" id="XP_026286693.1"/>
    </source>
</evidence>
<protein>
    <submittedName>
        <fullName evidence="3">Uncharacterized protein LOC113212282</fullName>
    </submittedName>
</protein>
<dbReference type="Proteomes" id="UP000504606">
    <property type="component" value="Unplaced"/>
</dbReference>
<feature type="signal peptide" evidence="1">
    <location>
        <begin position="1"/>
        <end position="22"/>
    </location>
</feature>
<evidence type="ECO:0000313" key="2">
    <source>
        <dbReference type="Proteomes" id="UP000504606"/>
    </source>
</evidence>
<dbReference type="KEGG" id="foc:113212282"/>
<gene>
    <name evidence="3" type="primary">LOC113212282</name>
</gene>